<name>A0A068U4E8_COFCA</name>
<feature type="region of interest" description="Disordered" evidence="3">
    <location>
        <begin position="389"/>
        <end position="419"/>
    </location>
</feature>
<dbReference type="STRING" id="49390.A0A068U4E8"/>
<dbReference type="PANTHER" id="PTHR13681">
    <property type="entry name" value="SURVIVAL OF MOTOR NEURON-RELATED-SPLICING FACTOR 30-RELATED"/>
    <property type="match status" value="1"/>
</dbReference>
<accession>A0A068U4E8</accession>
<organism evidence="5 6">
    <name type="scientific">Coffea canephora</name>
    <name type="common">Robusta coffee</name>
    <dbReference type="NCBI Taxonomy" id="49390"/>
    <lineage>
        <taxon>Eukaryota</taxon>
        <taxon>Viridiplantae</taxon>
        <taxon>Streptophyta</taxon>
        <taxon>Embryophyta</taxon>
        <taxon>Tracheophyta</taxon>
        <taxon>Spermatophyta</taxon>
        <taxon>Magnoliopsida</taxon>
        <taxon>eudicotyledons</taxon>
        <taxon>Gunneridae</taxon>
        <taxon>Pentapetalae</taxon>
        <taxon>asterids</taxon>
        <taxon>lamiids</taxon>
        <taxon>Gentianales</taxon>
        <taxon>Rubiaceae</taxon>
        <taxon>Ixoroideae</taxon>
        <taxon>Gardenieae complex</taxon>
        <taxon>Bertiereae - Coffeeae clade</taxon>
        <taxon>Coffeeae</taxon>
        <taxon>Coffea</taxon>
    </lineage>
</organism>
<proteinExistence type="predicted"/>
<dbReference type="Gene3D" id="2.40.50.770">
    <property type="entry name" value="RecQ-mediated genome instability protein Rmi1, C-terminal domain"/>
    <property type="match status" value="1"/>
</dbReference>
<evidence type="ECO:0000256" key="1">
    <source>
        <dbReference type="ARBA" id="ARBA00004123"/>
    </source>
</evidence>
<dbReference type="GO" id="GO:0005634">
    <property type="term" value="C:nucleus"/>
    <property type="evidence" value="ECO:0007669"/>
    <property type="project" value="UniProtKB-SubCell"/>
</dbReference>
<dbReference type="InterPro" id="IPR013894">
    <property type="entry name" value="RMI1_OB"/>
</dbReference>
<dbReference type="SMART" id="SM01161">
    <property type="entry name" value="DUF1767"/>
    <property type="match status" value="1"/>
</dbReference>
<dbReference type="PANTHER" id="PTHR13681:SF24">
    <property type="entry name" value="TUDOR DOMAIN-CONTAINING PROTEIN 3"/>
    <property type="match status" value="1"/>
</dbReference>
<keyword evidence="6" id="KW-1185">Reference proteome</keyword>
<evidence type="ECO:0000313" key="5">
    <source>
        <dbReference type="EMBL" id="CDP03381.1"/>
    </source>
</evidence>
<keyword evidence="2" id="KW-0539">Nucleus</keyword>
<feature type="compositionally biased region" description="Basic residues" evidence="3">
    <location>
        <begin position="394"/>
        <end position="419"/>
    </location>
</feature>
<evidence type="ECO:0000256" key="3">
    <source>
        <dbReference type="SAM" id="MobiDB-lite"/>
    </source>
</evidence>
<protein>
    <recommendedName>
        <fullName evidence="4">RecQ mediated genome instability protein 1 OB-fold domain-containing protein</fullName>
    </recommendedName>
</protein>
<feature type="region of interest" description="Disordered" evidence="3">
    <location>
        <begin position="209"/>
        <end position="269"/>
    </location>
</feature>
<comment type="subcellular location">
    <subcellularLocation>
        <location evidence="1">Nucleus</location>
    </subcellularLocation>
</comment>
<evidence type="ECO:0000313" key="6">
    <source>
        <dbReference type="Proteomes" id="UP000295252"/>
    </source>
</evidence>
<feature type="compositionally biased region" description="Polar residues" evidence="3">
    <location>
        <begin position="234"/>
        <end position="259"/>
    </location>
</feature>
<evidence type="ECO:0000259" key="4">
    <source>
        <dbReference type="Pfam" id="PF08585"/>
    </source>
</evidence>
<dbReference type="Proteomes" id="UP000295252">
    <property type="component" value="Chromosome VIII"/>
</dbReference>
<dbReference type="InParanoid" id="A0A068U4E8"/>
<sequence length="419" mass="46627">METSPSSSAAAILSHLQTLTSRGWCFKRVDQVQALVAAELSSRLTVDSVESALLNMDFRSIGGKSLPELSHLRHASHLQGPKVLQISSVRDIGKSNVAESLGNSSNRRLLRFNLTDGQTEIVAVEYSHLSSIPDNVVPGTKVLLENNAKVRNGIVCLDAKVTRVLGGRVQSLYEEWEMNQKYSAFSRSALRPLNESAASRPPRFEKFEVGASLQQQSRTSQYSSSSLGTASEIGESSTSRQMSKSPSRSVIMDSQQTEVQPPARVENAEDNSTNLHARQKEVAESIPVQNQAAAQKLLQRMSQPNHDNKHFRGRRHGRKEKEEDTATLTLDEWERRKTGISSSTAHSLDEDLARQLQEKFDLEDVHVQKNPNATEAENIRMSMFNFERDDPRAHGRMGFRGRGRGSGRGRGRRGGRGRW</sequence>
<dbReference type="Pfam" id="PF08585">
    <property type="entry name" value="RMI1_N_C"/>
    <property type="match status" value="1"/>
</dbReference>
<dbReference type="Gramene" id="CDP03381">
    <property type="protein sequence ID" value="CDP03381"/>
    <property type="gene ID" value="GSCOC_T00041943001"/>
</dbReference>
<dbReference type="EMBL" id="HG739093">
    <property type="protein sequence ID" value="CDP03381.1"/>
    <property type="molecule type" value="Genomic_DNA"/>
</dbReference>
<dbReference type="InterPro" id="IPR042470">
    <property type="entry name" value="RMI1_N_C_sf"/>
</dbReference>
<feature type="domain" description="RecQ mediated genome instability protein 1 OB-fold" evidence="4">
    <location>
        <begin position="74"/>
        <end position="178"/>
    </location>
</feature>
<feature type="compositionally biased region" description="Low complexity" evidence="3">
    <location>
        <begin position="212"/>
        <end position="226"/>
    </location>
</feature>
<dbReference type="FunCoup" id="A0A068U4E8">
    <property type="interactions" value="219"/>
</dbReference>
<gene>
    <name evidence="5" type="ORF">GSCOC_T00041943001</name>
</gene>
<dbReference type="PhylomeDB" id="A0A068U4E8"/>
<reference evidence="6" key="1">
    <citation type="journal article" date="2014" name="Science">
        <title>The coffee genome provides insight into the convergent evolution of caffeine biosynthesis.</title>
        <authorList>
            <person name="Denoeud F."/>
            <person name="Carretero-Paulet L."/>
            <person name="Dereeper A."/>
            <person name="Droc G."/>
            <person name="Guyot R."/>
            <person name="Pietrella M."/>
            <person name="Zheng C."/>
            <person name="Alberti A."/>
            <person name="Anthony F."/>
            <person name="Aprea G."/>
            <person name="Aury J.M."/>
            <person name="Bento P."/>
            <person name="Bernard M."/>
            <person name="Bocs S."/>
            <person name="Campa C."/>
            <person name="Cenci A."/>
            <person name="Combes M.C."/>
            <person name="Crouzillat D."/>
            <person name="Da Silva C."/>
            <person name="Daddiego L."/>
            <person name="De Bellis F."/>
            <person name="Dussert S."/>
            <person name="Garsmeur O."/>
            <person name="Gayraud T."/>
            <person name="Guignon V."/>
            <person name="Jahn K."/>
            <person name="Jamilloux V."/>
            <person name="Joet T."/>
            <person name="Labadie K."/>
            <person name="Lan T."/>
            <person name="Leclercq J."/>
            <person name="Lepelley M."/>
            <person name="Leroy T."/>
            <person name="Li L.T."/>
            <person name="Librado P."/>
            <person name="Lopez L."/>
            <person name="Munoz A."/>
            <person name="Noel B."/>
            <person name="Pallavicini A."/>
            <person name="Perrotta G."/>
            <person name="Poncet V."/>
            <person name="Pot D."/>
            <person name="Priyono X."/>
            <person name="Rigoreau M."/>
            <person name="Rouard M."/>
            <person name="Rozas J."/>
            <person name="Tranchant-Dubreuil C."/>
            <person name="VanBuren R."/>
            <person name="Zhang Q."/>
            <person name="Andrade A.C."/>
            <person name="Argout X."/>
            <person name="Bertrand B."/>
            <person name="de Kochko A."/>
            <person name="Graziosi G."/>
            <person name="Henry R.J."/>
            <person name="Jayarama X."/>
            <person name="Ming R."/>
            <person name="Nagai C."/>
            <person name="Rounsley S."/>
            <person name="Sankoff D."/>
            <person name="Giuliano G."/>
            <person name="Albert V.A."/>
            <person name="Wincker P."/>
            <person name="Lashermes P."/>
        </authorList>
    </citation>
    <scope>NUCLEOTIDE SEQUENCE [LARGE SCALE GENOMIC DNA]</scope>
    <source>
        <strain evidence="6">cv. DH200-94</strain>
    </source>
</reference>
<dbReference type="OMA" id="IRMSMFS"/>
<feature type="region of interest" description="Disordered" evidence="3">
    <location>
        <begin position="304"/>
        <end position="324"/>
    </location>
</feature>
<dbReference type="OrthoDB" id="434939at2759"/>
<dbReference type="AlphaFoldDB" id="A0A068U4E8"/>
<feature type="compositionally biased region" description="Basic residues" evidence="3">
    <location>
        <begin position="309"/>
        <end position="318"/>
    </location>
</feature>
<evidence type="ECO:0000256" key="2">
    <source>
        <dbReference type="ARBA" id="ARBA00023242"/>
    </source>
</evidence>